<keyword evidence="2" id="KW-0614">Plasmid</keyword>
<feature type="compositionally biased region" description="Polar residues" evidence="1">
    <location>
        <begin position="155"/>
        <end position="164"/>
    </location>
</feature>
<geneLocation type="plasmid" evidence="2">
    <name>p17-15-vir-like</name>
</geneLocation>
<reference evidence="2" key="1">
    <citation type="submission" date="2020-01" db="EMBL/GenBank/DDBJ databases">
        <authorList>
            <person name="Qin S."/>
        </authorList>
    </citation>
    <scope>NUCLEOTIDE SEQUENCE</scope>
    <source>
        <strain evidence="2">CVir17-16-YZ6g</strain>
        <plasmid evidence="2">p17-15-vir-like</plasmid>
    </source>
</reference>
<dbReference type="AlphaFoldDB" id="A0A8B0SXG7"/>
<proteinExistence type="predicted"/>
<organism evidence="2">
    <name type="scientific">Klebsiella pneumoniae</name>
    <dbReference type="NCBI Taxonomy" id="573"/>
    <lineage>
        <taxon>Bacteria</taxon>
        <taxon>Pseudomonadati</taxon>
        <taxon>Pseudomonadota</taxon>
        <taxon>Gammaproteobacteria</taxon>
        <taxon>Enterobacterales</taxon>
        <taxon>Enterobacteriaceae</taxon>
        <taxon>Klebsiella/Raoultella group</taxon>
        <taxon>Klebsiella</taxon>
        <taxon>Klebsiella pneumoniae complex</taxon>
    </lineage>
</organism>
<evidence type="ECO:0000256" key="1">
    <source>
        <dbReference type="SAM" id="MobiDB-lite"/>
    </source>
</evidence>
<feature type="region of interest" description="Disordered" evidence="1">
    <location>
        <begin position="141"/>
        <end position="164"/>
    </location>
</feature>
<sequence length="164" mass="18405">MICLAFHTLNNSVATSMDQILSGTGDFTQCDFIDQQSAEISGRGYPVIVLMCDDGQQVVNADVYSRQLMQNQDCNTFRAVTSCHLLPEKVTFDKKIIIRCGICSGYARKLTFKSDNLSEVNMQRTKKTLLIIEKTMNFNDEQNNASDKHADDPVQSGQSEQKHN</sequence>
<accession>A0A8B0SXG7</accession>
<protein>
    <submittedName>
        <fullName evidence="2">Uncharacterized protein</fullName>
    </submittedName>
</protein>
<name>A0A8B0SXG7_KLEPN</name>
<dbReference type="EMBL" id="MN956836">
    <property type="protein sequence ID" value="QTX13842.1"/>
    <property type="molecule type" value="Genomic_DNA"/>
</dbReference>
<evidence type="ECO:0000313" key="2">
    <source>
        <dbReference type="EMBL" id="QTX13842.1"/>
    </source>
</evidence>